<evidence type="ECO:0000256" key="1">
    <source>
        <dbReference type="SAM" id="SignalP"/>
    </source>
</evidence>
<gene>
    <name evidence="3" type="ORF">AWC16_14240</name>
</gene>
<sequence length="114" mass="11442">METHSRQRIGTCSVLSVLGAAALIGGAAPAYAEPEVGGGDTAFLASLRSVGLAFASDDRAVAAGHAVCGLISNGEPGLQVVEEVKRDNPGLSLDGASQFAALAANSYCPQQLTK</sequence>
<dbReference type="EMBL" id="LQPG01000022">
    <property type="protein sequence ID" value="ORW10519.1"/>
    <property type="molecule type" value="Genomic_DNA"/>
</dbReference>
<evidence type="ECO:0000259" key="2">
    <source>
        <dbReference type="Pfam" id="PF05305"/>
    </source>
</evidence>
<comment type="caution">
    <text evidence="3">The sequence shown here is derived from an EMBL/GenBank/DDBJ whole genome shotgun (WGS) entry which is preliminary data.</text>
</comment>
<dbReference type="Pfam" id="PF05305">
    <property type="entry name" value="DUF732"/>
    <property type="match status" value="1"/>
</dbReference>
<feature type="chain" id="PRO_5012145848" description="DUF732 domain-containing protein" evidence="1">
    <location>
        <begin position="33"/>
        <end position="114"/>
    </location>
</feature>
<dbReference type="RefSeq" id="WP_085265150.1">
    <property type="nucleotide sequence ID" value="NZ_LQPG01000022.1"/>
</dbReference>
<reference evidence="3 4" key="1">
    <citation type="submission" date="2016-01" db="EMBL/GenBank/DDBJ databases">
        <title>The new phylogeny of the genus Mycobacterium.</title>
        <authorList>
            <person name="Tarcisio F."/>
            <person name="Conor M."/>
            <person name="Antonella G."/>
            <person name="Elisabetta G."/>
            <person name="Giulia F.S."/>
            <person name="Sara T."/>
            <person name="Anna F."/>
            <person name="Clotilde B."/>
            <person name="Roberto B."/>
            <person name="Veronica D.S."/>
            <person name="Fabio R."/>
            <person name="Monica P."/>
            <person name="Olivier J."/>
            <person name="Enrico T."/>
            <person name="Nicola S."/>
        </authorList>
    </citation>
    <scope>NUCLEOTIDE SEQUENCE [LARGE SCALE GENOMIC DNA]</scope>
    <source>
        <strain evidence="3 4">DSM 45394</strain>
    </source>
</reference>
<feature type="domain" description="DUF732" evidence="2">
    <location>
        <begin position="40"/>
        <end position="110"/>
    </location>
</feature>
<proteinExistence type="predicted"/>
<dbReference type="Proteomes" id="UP000193866">
    <property type="component" value="Unassembled WGS sequence"/>
</dbReference>
<keyword evidence="1" id="KW-0732">Signal</keyword>
<keyword evidence="4" id="KW-1185">Reference proteome</keyword>
<protein>
    <recommendedName>
        <fullName evidence="2">DUF732 domain-containing protein</fullName>
    </recommendedName>
</protein>
<evidence type="ECO:0000313" key="3">
    <source>
        <dbReference type="EMBL" id="ORW10519.1"/>
    </source>
</evidence>
<feature type="signal peptide" evidence="1">
    <location>
        <begin position="1"/>
        <end position="32"/>
    </location>
</feature>
<dbReference type="STRING" id="1108812.AWC16_14240"/>
<dbReference type="InterPro" id="IPR007969">
    <property type="entry name" value="DUF732"/>
</dbReference>
<name>A0A1X1YHE0_9MYCO</name>
<evidence type="ECO:0000313" key="4">
    <source>
        <dbReference type="Proteomes" id="UP000193866"/>
    </source>
</evidence>
<dbReference type="OrthoDB" id="4763853at2"/>
<accession>A0A1X1YHE0</accession>
<dbReference type="AlphaFoldDB" id="A0A1X1YHE0"/>
<organism evidence="3 4">
    <name type="scientific">Mycolicibacter longobardus</name>
    <dbReference type="NCBI Taxonomy" id="1108812"/>
    <lineage>
        <taxon>Bacteria</taxon>
        <taxon>Bacillati</taxon>
        <taxon>Actinomycetota</taxon>
        <taxon>Actinomycetes</taxon>
        <taxon>Mycobacteriales</taxon>
        <taxon>Mycobacteriaceae</taxon>
        <taxon>Mycolicibacter</taxon>
    </lineage>
</organism>